<evidence type="ECO:0000313" key="2">
    <source>
        <dbReference type="EMBL" id="AWI84264.1"/>
    </source>
</evidence>
<organism evidence="2 3">
    <name type="scientific">Alloyangia pacifica</name>
    <dbReference type="NCBI Taxonomy" id="311180"/>
    <lineage>
        <taxon>Bacteria</taxon>
        <taxon>Pseudomonadati</taxon>
        <taxon>Pseudomonadota</taxon>
        <taxon>Alphaproteobacteria</taxon>
        <taxon>Rhodobacterales</taxon>
        <taxon>Roseobacteraceae</taxon>
        <taxon>Alloyangia</taxon>
    </lineage>
</organism>
<dbReference type="Proteomes" id="UP000244915">
    <property type="component" value="Chromosome 1"/>
</dbReference>
<dbReference type="EMBL" id="CP022189">
    <property type="protein sequence ID" value="AWI84264.1"/>
    <property type="molecule type" value="Genomic_DNA"/>
</dbReference>
<evidence type="ECO:0000256" key="1">
    <source>
        <dbReference type="SAM" id="SignalP"/>
    </source>
</evidence>
<feature type="chain" id="PRO_5015841197" description="DUF4168 domain-containing protein" evidence="1">
    <location>
        <begin position="21"/>
        <end position="132"/>
    </location>
</feature>
<proteinExistence type="predicted"/>
<protein>
    <recommendedName>
        <fullName evidence="4">DUF4168 domain-containing protein</fullName>
    </recommendedName>
</protein>
<keyword evidence="1" id="KW-0732">Signal</keyword>
<evidence type="ECO:0000313" key="3">
    <source>
        <dbReference type="Proteomes" id="UP000244915"/>
    </source>
</evidence>
<reference evidence="2 3" key="1">
    <citation type="submission" date="2017-06" db="EMBL/GenBank/DDBJ databases">
        <title>Yangia sp. YSBP01 complete genome sequence.</title>
        <authorList>
            <person name="Woo J.-H."/>
            <person name="Kim H.-S."/>
        </authorList>
    </citation>
    <scope>NUCLEOTIDE SEQUENCE [LARGE SCALE GENOMIC DNA]</scope>
    <source>
        <strain evidence="2 3">YSBP01</strain>
    </source>
</reference>
<gene>
    <name evidence="2" type="ORF">CEW88_11555</name>
</gene>
<dbReference type="KEGG" id="ypac:CEW88_11555"/>
<name>A0A2U8HEK4_9RHOB</name>
<accession>A0A2U8HEK4</accession>
<dbReference type="AlphaFoldDB" id="A0A2U8HEK4"/>
<sequence length="132" mass="13830">MKRLVAALLISGITAGAALADATAEQASAINRYAPGVDVSMLNDDQVEAAFAAANGTDSDAEKRTQIEFIASGEGSEPMTFSEEQIALIEEYVSPEEVAKMTGQQMGNALSIISTSENHNQKAARIKALIGN</sequence>
<feature type="signal peptide" evidence="1">
    <location>
        <begin position="1"/>
        <end position="20"/>
    </location>
</feature>
<evidence type="ECO:0008006" key="4">
    <source>
        <dbReference type="Google" id="ProtNLM"/>
    </source>
</evidence>